<dbReference type="Proteomes" id="UP000070544">
    <property type="component" value="Unassembled WGS sequence"/>
</dbReference>
<dbReference type="PANTHER" id="PTHR32251:SF17">
    <property type="entry name" value="STEROID 5-ALPHA REDUCTASE C-TERMINAL DOMAIN-CONTAINING PROTEIN"/>
    <property type="match status" value="1"/>
</dbReference>
<feature type="transmembrane region" description="Helical" evidence="1">
    <location>
        <begin position="188"/>
        <end position="209"/>
    </location>
</feature>
<dbReference type="PROSITE" id="PS50244">
    <property type="entry name" value="S5A_REDUCTASE"/>
    <property type="match status" value="1"/>
</dbReference>
<dbReference type="GO" id="GO:0016020">
    <property type="term" value="C:membrane"/>
    <property type="evidence" value="ECO:0007669"/>
    <property type="project" value="TreeGrafter"/>
</dbReference>
<keyword evidence="3" id="KW-1185">Reference proteome</keyword>
<feature type="transmembrane region" description="Helical" evidence="1">
    <location>
        <begin position="68"/>
        <end position="87"/>
    </location>
</feature>
<feature type="transmembrane region" description="Helical" evidence="1">
    <location>
        <begin position="215"/>
        <end position="237"/>
    </location>
</feature>
<sequence>MPLPFAPLLLPFFIDVGIQLACYVVAAAFKTEVFYDLSGSVTYLACFLTSLLVRGDSASLSQLNPRQIVATSLSCLWCARLGSFLFIRVLYRPDHRFDELKSNPIKFLIPWTFQIAWIWLTAWPVYVVNSNDPAEMRAWGEWASDWVGLVLWVVGFAIEAIADQQKNTFKNKHPKEFMRTGLYRYSRYPNYFGEMTLWFGMYILCIAGFTRPWQYVTTVSPFFVVALITQVSGIPLLEKGYKERYGSDPAWQEYVATTSFLVPLPPKRSPREKVSPMSSAGV</sequence>
<evidence type="ECO:0000256" key="1">
    <source>
        <dbReference type="SAM" id="Phobius"/>
    </source>
</evidence>
<name>A0A139AID1_GONPJ</name>
<feature type="transmembrane region" description="Helical" evidence="1">
    <location>
        <begin position="146"/>
        <end position="162"/>
    </location>
</feature>
<dbReference type="EMBL" id="KQ965752">
    <property type="protein sequence ID" value="KXS16508.1"/>
    <property type="molecule type" value="Genomic_DNA"/>
</dbReference>
<protein>
    <submittedName>
        <fullName evidence="2">DUF1295-domain-containing protein</fullName>
    </submittedName>
</protein>
<accession>A0A139AID1</accession>
<proteinExistence type="predicted"/>
<dbReference type="Pfam" id="PF06966">
    <property type="entry name" value="DUF1295"/>
    <property type="match status" value="1"/>
</dbReference>
<feature type="transmembrane region" description="Helical" evidence="1">
    <location>
        <begin position="33"/>
        <end position="53"/>
    </location>
</feature>
<dbReference type="AlphaFoldDB" id="A0A139AID1"/>
<feature type="transmembrane region" description="Helical" evidence="1">
    <location>
        <begin position="6"/>
        <end position="26"/>
    </location>
</feature>
<keyword evidence="1" id="KW-1133">Transmembrane helix</keyword>
<keyword evidence="1" id="KW-0472">Membrane</keyword>
<keyword evidence="1" id="KW-0812">Transmembrane</keyword>
<dbReference type="InterPro" id="IPR010721">
    <property type="entry name" value="UstE-like"/>
</dbReference>
<dbReference type="Gene3D" id="1.20.120.1630">
    <property type="match status" value="1"/>
</dbReference>
<reference evidence="2 3" key="1">
    <citation type="journal article" date="2015" name="Genome Biol. Evol.">
        <title>Phylogenomic analyses indicate that early fungi evolved digesting cell walls of algal ancestors of land plants.</title>
        <authorList>
            <person name="Chang Y."/>
            <person name="Wang S."/>
            <person name="Sekimoto S."/>
            <person name="Aerts A.L."/>
            <person name="Choi C."/>
            <person name="Clum A."/>
            <person name="LaButti K.M."/>
            <person name="Lindquist E.A."/>
            <person name="Yee Ngan C."/>
            <person name="Ohm R.A."/>
            <person name="Salamov A.A."/>
            <person name="Grigoriev I.V."/>
            <person name="Spatafora J.W."/>
            <person name="Berbee M.L."/>
        </authorList>
    </citation>
    <scope>NUCLEOTIDE SEQUENCE [LARGE SCALE GENOMIC DNA]</scope>
    <source>
        <strain evidence="2 3">JEL478</strain>
    </source>
</reference>
<dbReference type="PANTHER" id="PTHR32251">
    <property type="entry name" value="3-OXO-5-ALPHA-STEROID 4-DEHYDROGENASE"/>
    <property type="match status" value="1"/>
</dbReference>
<evidence type="ECO:0000313" key="2">
    <source>
        <dbReference type="EMBL" id="KXS16508.1"/>
    </source>
</evidence>
<evidence type="ECO:0000313" key="3">
    <source>
        <dbReference type="Proteomes" id="UP000070544"/>
    </source>
</evidence>
<dbReference type="OMA" id="INSRHTQ"/>
<organism evidence="2 3">
    <name type="scientific">Gonapodya prolifera (strain JEL478)</name>
    <name type="common">Monoblepharis prolifera</name>
    <dbReference type="NCBI Taxonomy" id="1344416"/>
    <lineage>
        <taxon>Eukaryota</taxon>
        <taxon>Fungi</taxon>
        <taxon>Fungi incertae sedis</taxon>
        <taxon>Chytridiomycota</taxon>
        <taxon>Chytridiomycota incertae sedis</taxon>
        <taxon>Monoblepharidomycetes</taxon>
        <taxon>Monoblepharidales</taxon>
        <taxon>Gonapodyaceae</taxon>
        <taxon>Gonapodya</taxon>
    </lineage>
</organism>
<feature type="transmembrane region" description="Helical" evidence="1">
    <location>
        <begin position="107"/>
        <end position="126"/>
    </location>
</feature>
<gene>
    <name evidence="2" type="ORF">M427DRAFT_55460</name>
</gene>
<dbReference type="OrthoDB" id="201504at2759"/>